<evidence type="ECO:0000313" key="9">
    <source>
        <dbReference type="Proteomes" id="UP001157974"/>
    </source>
</evidence>
<evidence type="ECO:0000256" key="1">
    <source>
        <dbReference type="ARBA" id="ARBA00004496"/>
    </source>
</evidence>
<sequence>MGTRKKTLESLWKTFEGVGCYRPNLSKVPFFLFCGPNVVESTDHLLRVGSEVKSIATKLGLPWILKSSFDKANRTSPSSFRSIGFEPALATLREARRVLNVPIVTDIHESWQAEPVSQVADILQIPAFLCRQTDLLEAAARTGKVVMIKKGQFASAEVMRGAVAKLHVVGGSTAIVCERGNSFGYGDLVVDFRNLDRLRAATDALIAFDASHSAQQPPSSLTESSVSSGSSEDALLLARAAVAVGIDALFLEVHDNPQQAPVERCTQLKVDKLEPLLSELISVARATGRLLPDP</sequence>
<dbReference type="GO" id="GO:0005737">
    <property type="term" value="C:cytoplasm"/>
    <property type="evidence" value="ECO:0007669"/>
    <property type="project" value="UniProtKB-SubCell"/>
</dbReference>
<dbReference type="GO" id="GO:0008676">
    <property type="term" value="F:3-deoxy-8-phosphooctulonate synthase activity"/>
    <property type="evidence" value="ECO:0007669"/>
    <property type="project" value="UniProtKB-EC"/>
</dbReference>
<dbReference type="PANTHER" id="PTHR21057">
    <property type="entry name" value="PHOSPHO-2-DEHYDRO-3-DEOXYHEPTONATE ALDOLASE"/>
    <property type="match status" value="1"/>
</dbReference>
<accession>A0AAV8UUV9</accession>
<gene>
    <name evidence="8" type="ORF">NDN08_001554</name>
</gene>
<comment type="catalytic activity">
    <reaction evidence="6">
        <text>D-arabinose 5-phosphate + phosphoenolpyruvate + H2O = 3-deoxy-alpha-D-manno-2-octulosonate-8-phosphate + phosphate</text>
        <dbReference type="Rhea" id="RHEA:14053"/>
        <dbReference type="ChEBI" id="CHEBI:15377"/>
        <dbReference type="ChEBI" id="CHEBI:43474"/>
        <dbReference type="ChEBI" id="CHEBI:57693"/>
        <dbReference type="ChEBI" id="CHEBI:58702"/>
        <dbReference type="ChEBI" id="CHEBI:85985"/>
        <dbReference type="EC" id="2.5.1.55"/>
    </reaction>
</comment>
<comment type="subcellular location">
    <subcellularLocation>
        <location evidence="1">Cytoplasm</location>
    </subcellularLocation>
</comment>
<protein>
    <recommendedName>
        <fullName evidence="3">3-deoxy-8-phosphooctulonate synthase</fullName>
        <ecNumber evidence="3">2.5.1.55</ecNumber>
    </recommendedName>
</protein>
<dbReference type="InterPro" id="IPR006218">
    <property type="entry name" value="DAHP1/KDSA"/>
</dbReference>
<dbReference type="InterPro" id="IPR006269">
    <property type="entry name" value="KDO8P_synthase"/>
</dbReference>
<keyword evidence="9" id="KW-1185">Reference proteome</keyword>
<comment type="caution">
    <text evidence="8">The sequence shown here is derived from an EMBL/GenBank/DDBJ whole genome shotgun (WGS) entry which is preliminary data.</text>
</comment>
<organism evidence="8 9">
    <name type="scientific">Rhodosorus marinus</name>
    <dbReference type="NCBI Taxonomy" id="101924"/>
    <lineage>
        <taxon>Eukaryota</taxon>
        <taxon>Rhodophyta</taxon>
        <taxon>Stylonematophyceae</taxon>
        <taxon>Stylonematales</taxon>
        <taxon>Stylonemataceae</taxon>
        <taxon>Rhodosorus</taxon>
    </lineage>
</organism>
<evidence type="ECO:0000256" key="2">
    <source>
        <dbReference type="ARBA" id="ARBA00010499"/>
    </source>
</evidence>
<comment type="similarity">
    <text evidence="2">Belongs to the KdsA family.</text>
</comment>
<evidence type="ECO:0000256" key="4">
    <source>
        <dbReference type="ARBA" id="ARBA00022490"/>
    </source>
</evidence>
<evidence type="ECO:0000256" key="6">
    <source>
        <dbReference type="ARBA" id="ARBA00049112"/>
    </source>
</evidence>
<dbReference type="Proteomes" id="UP001157974">
    <property type="component" value="Unassembled WGS sequence"/>
</dbReference>
<reference evidence="8 9" key="1">
    <citation type="journal article" date="2023" name="Nat. Commun.">
        <title>Origin of minicircular mitochondrial genomes in red algae.</title>
        <authorList>
            <person name="Lee Y."/>
            <person name="Cho C.H."/>
            <person name="Lee Y.M."/>
            <person name="Park S.I."/>
            <person name="Yang J.H."/>
            <person name="West J.A."/>
            <person name="Bhattacharya D."/>
            <person name="Yoon H.S."/>
        </authorList>
    </citation>
    <scope>NUCLEOTIDE SEQUENCE [LARGE SCALE GENOMIC DNA]</scope>
    <source>
        <strain evidence="8 9">CCMP1338</strain>
        <tissue evidence="8">Whole cell</tissue>
    </source>
</reference>
<dbReference type="SUPFAM" id="SSF51569">
    <property type="entry name" value="Aldolase"/>
    <property type="match status" value="1"/>
</dbReference>
<dbReference type="InterPro" id="IPR013785">
    <property type="entry name" value="Aldolase_TIM"/>
</dbReference>
<evidence type="ECO:0000256" key="5">
    <source>
        <dbReference type="ARBA" id="ARBA00022679"/>
    </source>
</evidence>
<dbReference type="Pfam" id="PF00793">
    <property type="entry name" value="DAHP_synth_1"/>
    <property type="match status" value="1"/>
</dbReference>
<evidence type="ECO:0000313" key="8">
    <source>
        <dbReference type="EMBL" id="KAJ8905042.1"/>
    </source>
</evidence>
<dbReference type="Gene3D" id="3.20.20.70">
    <property type="entry name" value="Aldolase class I"/>
    <property type="match status" value="1"/>
</dbReference>
<dbReference type="AlphaFoldDB" id="A0AAV8UUV9"/>
<keyword evidence="4" id="KW-0963">Cytoplasm</keyword>
<feature type="domain" description="DAHP synthetase I/KDSA" evidence="7">
    <location>
        <begin position="29"/>
        <end position="279"/>
    </location>
</feature>
<evidence type="ECO:0000256" key="3">
    <source>
        <dbReference type="ARBA" id="ARBA00012693"/>
    </source>
</evidence>
<dbReference type="EMBL" id="JAMWBK010000005">
    <property type="protein sequence ID" value="KAJ8905042.1"/>
    <property type="molecule type" value="Genomic_DNA"/>
</dbReference>
<dbReference type="NCBIfam" id="NF003543">
    <property type="entry name" value="PRK05198.1"/>
    <property type="match status" value="1"/>
</dbReference>
<keyword evidence="5" id="KW-0808">Transferase</keyword>
<evidence type="ECO:0000259" key="7">
    <source>
        <dbReference type="Pfam" id="PF00793"/>
    </source>
</evidence>
<dbReference type="EC" id="2.5.1.55" evidence="3"/>
<name>A0AAV8UUV9_9RHOD</name>
<proteinExistence type="inferred from homology"/>